<accession>A0A1Q3CPT7</accession>
<dbReference type="FunFam" id="2.40.50.100:FF:000010">
    <property type="entry name" value="Acetyltransferase component of pyruvate dehydrogenase complex"/>
    <property type="match status" value="1"/>
</dbReference>
<dbReference type="AlphaFoldDB" id="A0A1Q3CPT7"/>
<dbReference type="GO" id="GO:0009534">
    <property type="term" value="C:chloroplast thylakoid"/>
    <property type="evidence" value="ECO:0007669"/>
    <property type="project" value="TreeGrafter"/>
</dbReference>
<dbReference type="PANTHER" id="PTHR23151">
    <property type="entry name" value="DIHYDROLIPOAMIDE ACETYL/SUCCINYL-TRANSFERASE-RELATED"/>
    <property type="match status" value="1"/>
</dbReference>
<dbReference type="InterPro" id="IPR045257">
    <property type="entry name" value="E2/Pdx1"/>
</dbReference>
<protein>
    <submittedName>
        <fullName evidence="3">Biotin_lipoyl domain-containing protein</fullName>
    </submittedName>
</protein>
<dbReference type="SUPFAM" id="SSF51230">
    <property type="entry name" value="Single hybrid motif"/>
    <property type="match status" value="1"/>
</dbReference>
<dbReference type="PROSITE" id="PS50968">
    <property type="entry name" value="BIOTINYL_LIPOYL"/>
    <property type="match status" value="1"/>
</dbReference>
<evidence type="ECO:0000313" key="3">
    <source>
        <dbReference type="EMBL" id="GAV82270.1"/>
    </source>
</evidence>
<reference evidence="4" key="1">
    <citation type="submission" date="2016-04" db="EMBL/GenBank/DDBJ databases">
        <title>Cephalotus genome sequencing.</title>
        <authorList>
            <person name="Fukushima K."/>
            <person name="Hasebe M."/>
            <person name="Fang X."/>
        </authorList>
    </citation>
    <scope>NUCLEOTIDE SEQUENCE [LARGE SCALE GENOMIC DNA]</scope>
    <source>
        <strain evidence="4">cv. St1</strain>
    </source>
</reference>
<dbReference type="GO" id="GO:0045254">
    <property type="term" value="C:pyruvate dehydrogenase complex"/>
    <property type="evidence" value="ECO:0007669"/>
    <property type="project" value="InterPro"/>
</dbReference>
<evidence type="ECO:0000256" key="1">
    <source>
        <dbReference type="ARBA" id="ARBA00022823"/>
    </source>
</evidence>
<keyword evidence="1" id="KW-0450">Lipoyl</keyword>
<proteinExistence type="predicted"/>
<keyword evidence="4" id="KW-1185">Reference proteome</keyword>
<dbReference type="GO" id="GO:0004742">
    <property type="term" value="F:dihydrolipoyllysine-residue acetyltransferase activity"/>
    <property type="evidence" value="ECO:0007669"/>
    <property type="project" value="TreeGrafter"/>
</dbReference>
<dbReference type="InterPro" id="IPR000089">
    <property type="entry name" value="Biotin_lipoyl"/>
</dbReference>
<dbReference type="OrthoDB" id="1728780at2759"/>
<dbReference type="CDD" id="cd06849">
    <property type="entry name" value="lipoyl_domain"/>
    <property type="match status" value="1"/>
</dbReference>
<sequence>MPAFSSTMTEGKIVSWIKFEGDAISKGESVVVVESDKANMDVETFYDEILAAIIVPEGETALVGAPIGLLAETQDEVAEAKAKAKTACSSTAPQTVTLTPPLATATPAPAIKSLLNGLSNVQVYLTMRRGMAKRARVPAYKVC</sequence>
<dbReference type="Pfam" id="PF00364">
    <property type="entry name" value="Biotin_lipoyl"/>
    <property type="match status" value="1"/>
</dbReference>
<dbReference type="PANTHER" id="PTHR23151:SF83">
    <property type="entry name" value="DIHYDROLIPOYLLYSINE-RESIDUE ACETYLTRANSFERASE COMPONENT 4 OF PYRUVATE DEHYDROGENASE COMPLEX, CHLOROPLASTIC"/>
    <property type="match status" value="1"/>
</dbReference>
<gene>
    <name evidence="3" type="ORF">CFOL_v3_25722</name>
</gene>
<organism evidence="3 4">
    <name type="scientific">Cephalotus follicularis</name>
    <name type="common">Albany pitcher plant</name>
    <dbReference type="NCBI Taxonomy" id="3775"/>
    <lineage>
        <taxon>Eukaryota</taxon>
        <taxon>Viridiplantae</taxon>
        <taxon>Streptophyta</taxon>
        <taxon>Embryophyta</taxon>
        <taxon>Tracheophyta</taxon>
        <taxon>Spermatophyta</taxon>
        <taxon>Magnoliopsida</taxon>
        <taxon>eudicotyledons</taxon>
        <taxon>Gunneridae</taxon>
        <taxon>Pentapetalae</taxon>
        <taxon>rosids</taxon>
        <taxon>fabids</taxon>
        <taxon>Oxalidales</taxon>
        <taxon>Cephalotaceae</taxon>
        <taxon>Cephalotus</taxon>
    </lineage>
</organism>
<dbReference type="EMBL" id="BDDD01002589">
    <property type="protein sequence ID" value="GAV82270.1"/>
    <property type="molecule type" value="Genomic_DNA"/>
</dbReference>
<dbReference type="Proteomes" id="UP000187406">
    <property type="component" value="Unassembled WGS sequence"/>
</dbReference>
<dbReference type="GO" id="GO:0006086">
    <property type="term" value="P:pyruvate decarboxylation to acetyl-CoA"/>
    <property type="evidence" value="ECO:0007669"/>
    <property type="project" value="InterPro"/>
</dbReference>
<dbReference type="GO" id="GO:0009941">
    <property type="term" value="C:chloroplast envelope"/>
    <property type="evidence" value="ECO:0007669"/>
    <property type="project" value="TreeGrafter"/>
</dbReference>
<dbReference type="InterPro" id="IPR011053">
    <property type="entry name" value="Single_hybrid_motif"/>
</dbReference>
<name>A0A1Q3CPT7_CEPFO</name>
<dbReference type="Gene3D" id="2.40.50.100">
    <property type="match status" value="1"/>
</dbReference>
<comment type="caution">
    <text evidence="3">The sequence shown here is derived from an EMBL/GenBank/DDBJ whole genome shotgun (WGS) entry which is preliminary data.</text>
</comment>
<evidence type="ECO:0000259" key="2">
    <source>
        <dbReference type="PROSITE" id="PS50968"/>
    </source>
</evidence>
<dbReference type="STRING" id="3775.A0A1Q3CPT7"/>
<evidence type="ECO:0000313" key="4">
    <source>
        <dbReference type="Proteomes" id="UP000187406"/>
    </source>
</evidence>
<feature type="domain" description="Lipoyl-binding" evidence="2">
    <location>
        <begin position="1"/>
        <end position="71"/>
    </location>
</feature>
<dbReference type="InParanoid" id="A0A1Q3CPT7"/>